<evidence type="ECO:0000313" key="1">
    <source>
        <dbReference type="EMBL" id="GHF24902.1"/>
    </source>
</evidence>
<comment type="caution">
    <text evidence="1">The sequence shown here is derived from an EMBL/GenBank/DDBJ whole genome shotgun (WGS) entry which is preliminary data.</text>
</comment>
<evidence type="ECO:0000313" key="2">
    <source>
        <dbReference type="Proteomes" id="UP000630923"/>
    </source>
</evidence>
<sequence>MTDLQLYDYSEGYEFRFKCGRCGYIWCDHPATLLQHTDMHDRMYLEEVEKRLVCRNCKTRHVQITPMIRRVTHGFVGGLP</sequence>
<reference evidence="1" key="2">
    <citation type="submission" date="2020-09" db="EMBL/GenBank/DDBJ databases">
        <authorList>
            <person name="Sun Q."/>
            <person name="Kim S."/>
        </authorList>
    </citation>
    <scope>NUCLEOTIDE SEQUENCE</scope>
    <source>
        <strain evidence="1">KCTC 42590</strain>
    </source>
</reference>
<proteinExistence type="predicted"/>
<protein>
    <submittedName>
        <fullName evidence="1">Uncharacterized protein</fullName>
    </submittedName>
</protein>
<dbReference type="EMBL" id="BNCI01000002">
    <property type="protein sequence ID" value="GHF24902.1"/>
    <property type="molecule type" value="Genomic_DNA"/>
</dbReference>
<name>A0A919AV24_9PROT</name>
<dbReference type="AlphaFoldDB" id="A0A919AV24"/>
<dbReference type="Proteomes" id="UP000630923">
    <property type="component" value="Unassembled WGS sequence"/>
</dbReference>
<keyword evidence="2" id="KW-1185">Reference proteome</keyword>
<accession>A0A919AV24</accession>
<organism evidence="1 2">
    <name type="scientific">Kordiimonas sediminis</name>
    <dbReference type="NCBI Taxonomy" id="1735581"/>
    <lineage>
        <taxon>Bacteria</taxon>
        <taxon>Pseudomonadati</taxon>
        <taxon>Pseudomonadota</taxon>
        <taxon>Alphaproteobacteria</taxon>
        <taxon>Kordiimonadales</taxon>
        <taxon>Kordiimonadaceae</taxon>
        <taxon>Kordiimonas</taxon>
    </lineage>
</organism>
<reference evidence="1" key="1">
    <citation type="journal article" date="2014" name="Int. J. Syst. Evol. Microbiol.">
        <title>Complete genome sequence of Corynebacterium casei LMG S-19264T (=DSM 44701T), isolated from a smear-ripened cheese.</title>
        <authorList>
            <consortium name="US DOE Joint Genome Institute (JGI-PGF)"/>
            <person name="Walter F."/>
            <person name="Albersmeier A."/>
            <person name="Kalinowski J."/>
            <person name="Ruckert C."/>
        </authorList>
    </citation>
    <scope>NUCLEOTIDE SEQUENCE</scope>
    <source>
        <strain evidence="1">KCTC 42590</strain>
    </source>
</reference>
<dbReference type="RefSeq" id="WP_191252435.1">
    <property type="nucleotide sequence ID" value="NZ_BNCI01000002.1"/>
</dbReference>
<gene>
    <name evidence="1" type="ORF">GCM10017044_19580</name>
</gene>